<evidence type="ECO:0000313" key="2">
    <source>
        <dbReference type="Proteomes" id="UP001295420"/>
    </source>
</evidence>
<evidence type="ECO:0000313" key="1">
    <source>
        <dbReference type="EMBL" id="CAH1543378.1"/>
    </source>
</evidence>
<organism evidence="1 2">
    <name type="scientific">Vibrio owensii</name>
    <dbReference type="NCBI Taxonomy" id="696485"/>
    <lineage>
        <taxon>Bacteria</taxon>
        <taxon>Pseudomonadati</taxon>
        <taxon>Pseudomonadota</taxon>
        <taxon>Gammaproteobacteria</taxon>
        <taxon>Vibrionales</taxon>
        <taxon>Vibrionaceae</taxon>
        <taxon>Vibrio</taxon>
    </lineage>
</organism>
<reference evidence="1" key="1">
    <citation type="submission" date="2022-01" db="EMBL/GenBank/DDBJ databases">
        <authorList>
            <person name="Lagorce A."/>
        </authorList>
    </citation>
    <scope>NUCLEOTIDE SEQUENCE</scope>
    <source>
        <strain evidence="1">Th15_F1_D04</strain>
    </source>
</reference>
<comment type="caution">
    <text evidence="1">The sequence shown here is derived from an EMBL/GenBank/DDBJ whole genome shotgun (WGS) entry which is preliminary data.</text>
</comment>
<sequence>MLVVSLVLKIRSGSITYMELWRWSYFFRKKISSIWMFLDAKLVLEAWIHGVYAGTKKNQFRNIEVHSGIYFSPSAANLR</sequence>
<accession>A0AAU9QFV1</accession>
<dbReference type="EMBL" id="CAKMTQ010000075">
    <property type="protein sequence ID" value="CAH1543378.1"/>
    <property type="molecule type" value="Genomic_DNA"/>
</dbReference>
<dbReference type="Proteomes" id="UP001295420">
    <property type="component" value="Unassembled WGS sequence"/>
</dbReference>
<name>A0AAU9QFV1_9VIBR</name>
<gene>
    <name evidence="1" type="ORF">THF1D04_90158</name>
</gene>
<proteinExistence type="predicted"/>
<dbReference type="AlphaFoldDB" id="A0AAU9QFV1"/>
<protein>
    <submittedName>
        <fullName evidence="1">Uncharacterized protein</fullName>
    </submittedName>
</protein>